<dbReference type="SUPFAM" id="SSF53300">
    <property type="entry name" value="vWA-like"/>
    <property type="match status" value="1"/>
</dbReference>
<protein>
    <submittedName>
        <fullName evidence="2">Uncharacterized protein</fullName>
    </submittedName>
</protein>
<feature type="coiled-coil region" evidence="1">
    <location>
        <begin position="389"/>
        <end position="416"/>
    </location>
</feature>
<name>A0ABR2HW33_9EUKA</name>
<keyword evidence="1" id="KW-0175">Coiled coil</keyword>
<accession>A0ABR2HW33</accession>
<dbReference type="EMBL" id="JAPFFF010000021">
    <property type="protein sequence ID" value="KAK8853815.1"/>
    <property type="molecule type" value="Genomic_DNA"/>
</dbReference>
<gene>
    <name evidence="2" type="ORF">M9Y10_016358</name>
</gene>
<evidence type="ECO:0000256" key="1">
    <source>
        <dbReference type="SAM" id="Coils"/>
    </source>
</evidence>
<proteinExistence type="predicted"/>
<evidence type="ECO:0000313" key="3">
    <source>
        <dbReference type="Proteomes" id="UP001470230"/>
    </source>
</evidence>
<evidence type="ECO:0000313" key="2">
    <source>
        <dbReference type="EMBL" id="KAK8853815.1"/>
    </source>
</evidence>
<reference evidence="2 3" key="1">
    <citation type="submission" date="2024-04" db="EMBL/GenBank/DDBJ databases">
        <title>Tritrichomonas musculus Genome.</title>
        <authorList>
            <person name="Alves-Ferreira E."/>
            <person name="Grigg M."/>
            <person name="Lorenzi H."/>
            <person name="Galac M."/>
        </authorList>
    </citation>
    <scope>NUCLEOTIDE SEQUENCE [LARGE SCALE GENOMIC DNA]</scope>
    <source>
        <strain evidence="2 3">EAF2021</strain>
    </source>
</reference>
<keyword evidence="3" id="KW-1185">Reference proteome</keyword>
<dbReference type="Proteomes" id="UP001470230">
    <property type="component" value="Unassembled WGS sequence"/>
</dbReference>
<comment type="caution">
    <text evidence="2">The sequence shown here is derived from an EMBL/GenBank/DDBJ whole genome shotgun (WGS) entry which is preliminary data.</text>
</comment>
<sequence length="3300" mass="382365">METISRFKLDVNRSCIKYGNLYAISSLFNSITHPKSPIIKEHSFLSLENKELKNDQSITTDLLRFDLLKVLLEEHSFSESSSIIIGNKSYSNLISQISMISTNCVKGLITALLESVHLDGELINFVDKIFPYQKLKSTEYSMICYWIPLCKLLFSKGINFTVTIDDKIIKFNEALESDFSLEIILNQPNSFSLTSALAKYKGHRCLRITGHVEEHSTKNDLIFYSITSKIAENPSKLDDKDYMSVLKTKSKKELKSDSIKAPSMNSILSLKELFINKDVSLIGYIWNIIYALPENEIIEISKIIHPIESKILISAASMFKLINKNTYNGIINWNKWVSYFEDQAKVLWDLSSNEENSLKDLSYKEKVDIINDTIEYLNKSEQMNYIWSAKEFIEQCKKELNQINKKETDIQKIEIKNKIEKLKTYLINQKVQAKYEPMKMELANNIGSITEFTQEKLNCAKIIVQQFINDANSQWEDIKGCQIIWPYLNFNDFIKGGITENIKLFETLIWYSQIDTILQEINKGKDLMKNLWKLNDFKEMNSSREILFSHLIKNAKKDKSGLTIKDKKQALYTLNAHMLMKLYNINISFLSDPDRITKSLNKYMNRNAVDEREILWIHQKLSEYSPDLNLTIPKFEPNDLVFMIINRGSDSNYQNGPLMAGITKNLLLEDFEDLMFRDFDDFKDAAKSIGKIIYMQIISPDEDAPKDYEMLKQSFYHLEIPDSKEAYKYEIARKAQKIFEFAEFLENWKDQKLLFDDIAFLSEDWTNDNNLLNKYPSLLFWICKNRQCCDQLISLYGKFIPKPNKIPFWLLILRILSSNECVTFDNKANITVLAEIIKDITSNCIKEFLHTMSDKELNYDWMNILLSNLPSKFVNPFITVIHDFFVNLSMDDKELYPELINELKNRYIRDSILNVTTFLLSNKSNELMTGDINSEDSNIQFLAFPSKFIQNKINESSGDIAKSIIYGEATVNLRKYLSSNSLEALIQNLQDAINEDQRNMIDKCEEKFNQEKEERIEKKIRNIKLCIEQYNEIINEFVENKVKHREANEKVRSLQKYQEKLHLYLNMFNEEGIVLSCLSYSSWDDVCIDIMKGDKEKKVKLKKAYHGIQFLLPNETFDLEKNKDNLRYHEVKLEAPVEFKFINEDFDFNTITVESSYEILMPKMTFGVLSLEVFIDKLHQLLKALNSFDEEFVACLENQNTITILALDFIDNINNVIYRIRSNFRVEFSDHSPCPNTDNVLQRELSNYLDYIYPLVTKINDLTQRKLKPIWKVLNMNTKFYNLFKFQYDIQIPEIAVSKRTPDFSNIKNINSLASPIISLLPENKFICSVNKLRCQIGPIFQSNIYDPYSINIISFIEGEVYYKIENLSDPEFASILSTKEKVNKNDPIQIFVRPPPPSKNEPEIIKMEGDIVIKKNSVEPYTLPFEITLGIVPLKVRLRCLEYKLAEQNKNLRLCCDKIHSGSKINFEIINYYINDHFLVAVELESLDENESSKPELYINKEKQQFQLTMPTIKEPKHGKFIIKIALSQKTVVSILCDLIILPLVSSFEVYDYITKEFTTECKLIYLPEKSYPLYFRIISPFPCKQLCKIQPELPFCVKASINDKEITNKLSYRFQLEGDLFFMMKISFDFLYNIDNFPSSYNRYNISLDIGTIRSKIFFNFVKLSSLSFHPYKFGYSYENDQYLKKYPTCKYNYKTGKWEIVAKNEDLKKNYASNLPYFICSPFNFYTDFQKFTSIDYNTEDYAKVLNAENFIFLQFTKTDNQKWLTNENNKTTEKSYKMFKQLIYYTVVGYDQYKEDLWFPAFSKYPDLTGMKAMPYQPSPENMKKIENNTDKMLKSLHAYDFIIANKSKLDSFFISTTKNFLKQKNYAVFMLLLDQAIILNDPLNFISLFPQSIQLQLSNFINEFDLFKSSEEEITIEIQKIISYNLKIAFAQVFAKKYAEIESHMFCLQCPLVKNDIVTFKNAMLNRFFNYDKSKEQKRSDKIELLFAKNEKAIKNISIEELPENSEQKECFIISENEPPKACELKDELGSFKFDEKEKHDDSIILDTMESFASLPKIELPSSFSITSLNTFYSRCSQGSNALPAYILFTHIQKKDQKYSEMYFSILLSIYQKLTTSSSTDRSILASHVNSFIESFQNCVKRLNKAGVDFGRLRLSLNINDRKNNLQDFIKSPMIEKPLLLKTQWKSKSKVSEYYTKYRDPFYNKGTFGVYDYDGDKYGEDYSFKYPTKRDEAIKKEEPQVVHTEIGTEEKNLIIAKVIGENGGENDDEDEDNNLFNDLEMIEADKKTTLKVVDESSMKTVDTSGDDINGLFPQFSEVDSIERVLRRIKQMKSDDKLKFLNSNECVIQNQNELFRSTATDFPVKELIDQSQNLIANLISKASDMNCPYPSMSCNLLIDCSSFISYQNKLYNFMLVIAFSYALSAIEVPFSIAIVADKNFRFVLKPFEEEISILVLQRILDCLFILRYKTNLADTIFYSTKFMKCPDENRNQRAIFLFSNGLDENLVLSQSWKETLLNDPNNSFGLIFVKSQLFDNEKYAIIQNMWNNFNEVVKTAPSITRLITINPDVNKNTFELISNIFAAILARPETEVSPKIKNKADIKPEFITNYTDLTKESFNIIKGAFSCTFDSSSSSIFRNINYNFTAQGTRFQKLDIAYYRNKTDKIAIASPDHSIKDEFDQFVHKLVYYKSNLYRPYLEVIFKPNKASQTVLSSTGTDFDITALILNLINPVPDPLIYLEEKGGLIRNYGITIIIDSSRSCFNSLSSSHSYQTIKTLFSALASIDVSCVDVIVARNGAPSVLATEIPSSRLFSDKSSLWPSLFYCLTESCSDGCNLESAIHAAFDIRRLRAVDSTSFMFVLTDGLFQDEQKALIKNHVMSCMQSDISIFGIGIGIYPNGIVDMFPKTIFASNPNDLIRGIASCFGNESNDSFNDTIKHLAPEQCPAEVISGIFEKLIKNENDPIFKDLKNYLTETHHSLDAFSDMYNEEQEARNSNNELVNPDGENTEMYVKDLLKGQKILFMMPYKEYRSEPQYIYKPFSAGDTCVKEALDFYGVEINVVTNYGDAIRELNKQTIPGKCDYYGLWILSGNPGNLCNDPNLLDKFIDCSIQFWNNGGSVVLWADNSPYTVQANKFLEKVVFPDGRKTNLRVNGNNPGEQHLVGDPTGKLDKPATFNKSPIEFKKFNRASLAHNLFDIYEGITLAFANDDYRPFTPFMRDSSGGISCLYYTGDRDPKHRTGDLIVDCGWTKLFYDMRKSGTFRYVQNLAAWTAQCEYNRVHGVNPKNYRPRTVVFPI</sequence>
<organism evidence="2 3">
    <name type="scientific">Tritrichomonas musculus</name>
    <dbReference type="NCBI Taxonomy" id="1915356"/>
    <lineage>
        <taxon>Eukaryota</taxon>
        <taxon>Metamonada</taxon>
        <taxon>Parabasalia</taxon>
        <taxon>Tritrichomonadida</taxon>
        <taxon>Tritrichomonadidae</taxon>
        <taxon>Tritrichomonas</taxon>
    </lineage>
</organism>
<feature type="coiled-coil region" evidence="1">
    <location>
        <begin position="979"/>
        <end position="1029"/>
    </location>
</feature>
<dbReference type="InterPro" id="IPR036465">
    <property type="entry name" value="vWFA_dom_sf"/>
</dbReference>